<reference evidence="4 5" key="1">
    <citation type="submission" date="2020-05" db="EMBL/GenBank/DDBJ databases">
        <title>Complete genome sequence of Hymenobacter sp. TS19 in Coasted Sand Dune.</title>
        <authorList>
            <person name="Lee J.-H."/>
            <person name="Jung J.-H."/>
            <person name="Jeong S."/>
            <person name="Zhao L."/>
            <person name="Kim M.-K."/>
            <person name="Seo H.-S."/>
            <person name="Lim S."/>
        </authorList>
    </citation>
    <scope>NUCLEOTIDE SEQUENCE [LARGE SCALE GENOMIC DNA]</scope>
    <source>
        <strain evidence="4 5">TS19</strain>
    </source>
</reference>
<evidence type="ECO:0000313" key="4">
    <source>
        <dbReference type="EMBL" id="QJX46952.1"/>
    </source>
</evidence>
<dbReference type="InterPro" id="IPR025419">
    <property type="entry name" value="DUF4142"/>
</dbReference>
<evidence type="ECO:0000256" key="2">
    <source>
        <dbReference type="SAM" id="SignalP"/>
    </source>
</evidence>
<feature type="chain" id="PRO_5027011101" evidence="2">
    <location>
        <begin position="21"/>
        <end position="215"/>
    </location>
</feature>
<feature type="compositionally biased region" description="Polar residues" evidence="1">
    <location>
        <begin position="40"/>
        <end position="64"/>
    </location>
</feature>
<dbReference type="PANTHER" id="PTHR38593:SF1">
    <property type="entry name" value="BLR2558 PROTEIN"/>
    <property type="match status" value="1"/>
</dbReference>
<dbReference type="Gene3D" id="1.20.1260.10">
    <property type="match status" value="1"/>
</dbReference>
<name>A0A6M6BG47_9BACT</name>
<dbReference type="RefSeq" id="WP_171591052.1">
    <property type="nucleotide sequence ID" value="NZ_CP053538.1"/>
</dbReference>
<evidence type="ECO:0000313" key="5">
    <source>
        <dbReference type="Proteomes" id="UP000501623"/>
    </source>
</evidence>
<organism evidence="4 5">
    <name type="scientific">Hymenobacter taeanensis</name>
    <dbReference type="NCBI Taxonomy" id="2735321"/>
    <lineage>
        <taxon>Bacteria</taxon>
        <taxon>Pseudomonadati</taxon>
        <taxon>Bacteroidota</taxon>
        <taxon>Cytophagia</taxon>
        <taxon>Cytophagales</taxon>
        <taxon>Hymenobacteraceae</taxon>
        <taxon>Hymenobacter</taxon>
    </lineage>
</organism>
<feature type="signal peptide" evidence="2">
    <location>
        <begin position="1"/>
        <end position="20"/>
    </location>
</feature>
<protein>
    <submittedName>
        <fullName evidence="4">DUF4142 domain-containing protein</fullName>
    </submittedName>
</protein>
<dbReference type="EMBL" id="CP053538">
    <property type="protein sequence ID" value="QJX46952.1"/>
    <property type="molecule type" value="Genomic_DNA"/>
</dbReference>
<dbReference type="InterPro" id="IPR012347">
    <property type="entry name" value="Ferritin-like"/>
</dbReference>
<accession>A0A6M6BG47</accession>
<dbReference type="PROSITE" id="PS51257">
    <property type="entry name" value="PROKAR_LIPOPROTEIN"/>
    <property type="match status" value="1"/>
</dbReference>
<evidence type="ECO:0000256" key="1">
    <source>
        <dbReference type="SAM" id="MobiDB-lite"/>
    </source>
</evidence>
<keyword evidence="5" id="KW-1185">Reference proteome</keyword>
<dbReference type="Pfam" id="PF13628">
    <property type="entry name" value="DUF4142"/>
    <property type="match status" value="1"/>
</dbReference>
<feature type="region of interest" description="Disordered" evidence="1">
    <location>
        <begin position="20"/>
        <end position="79"/>
    </location>
</feature>
<feature type="compositionally biased region" description="Low complexity" evidence="1">
    <location>
        <begin position="20"/>
        <end position="36"/>
    </location>
</feature>
<sequence length="215" mass="22699">MKRTLLSMAVAALMATTACSTNDSTTGTTDATSAPANDAMGTTNTDSAGANTNTAMPTDTSMAGGSTMADPNGPTAPHATDAEFMKSAAASDQNEIQLSKLALEKGVTGMVKDHANMMITDHTKSTADLKTIAEKKNVTLPADMDAEHKAIAADMRKLSGKEFETKYVQQMKMDHQKTLNTLAAAQQMTKDTEVQGFIAKVTPVVESHLKMFSSM</sequence>
<gene>
    <name evidence="4" type="ORF">HMJ29_08405</name>
</gene>
<keyword evidence="2" id="KW-0732">Signal</keyword>
<dbReference type="PANTHER" id="PTHR38593">
    <property type="entry name" value="BLR2558 PROTEIN"/>
    <property type="match status" value="1"/>
</dbReference>
<feature type="domain" description="DUF4142" evidence="3">
    <location>
        <begin position="80"/>
        <end position="214"/>
    </location>
</feature>
<dbReference type="KEGG" id="hts:HMJ29_08405"/>
<evidence type="ECO:0000259" key="3">
    <source>
        <dbReference type="Pfam" id="PF13628"/>
    </source>
</evidence>
<dbReference type="Proteomes" id="UP000501623">
    <property type="component" value="Chromosome"/>
</dbReference>
<dbReference type="AlphaFoldDB" id="A0A6M6BG47"/>
<proteinExistence type="predicted"/>